<protein>
    <recommendedName>
        <fullName evidence="1">ELMO domain-containing protein</fullName>
    </recommendedName>
</protein>
<reference evidence="2" key="1">
    <citation type="submission" date="2024-06" db="EMBL/GenBank/DDBJ databases">
        <authorList>
            <person name="Liu X."/>
            <person name="Lenzi L."/>
            <person name="Haldenby T S."/>
            <person name="Uol C."/>
        </authorList>
    </citation>
    <scope>NUCLEOTIDE SEQUENCE</scope>
</reference>
<dbReference type="InterPro" id="IPR050868">
    <property type="entry name" value="ELMO_domain-containing"/>
</dbReference>
<evidence type="ECO:0000259" key="1">
    <source>
        <dbReference type="PROSITE" id="PS51335"/>
    </source>
</evidence>
<dbReference type="InterPro" id="IPR006816">
    <property type="entry name" value="ELMO_dom"/>
</dbReference>
<dbReference type="Pfam" id="PF04727">
    <property type="entry name" value="ELMO_CED12"/>
    <property type="match status" value="1"/>
</dbReference>
<dbReference type="AlphaFoldDB" id="A0AAV2TPL5"/>
<evidence type="ECO:0000313" key="2">
    <source>
        <dbReference type="EMBL" id="CAL5138422.1"/>
    </source>
</evidence>
<dbReference type="EMBL" id="CAXLJL010000489">
    <property type="protein sequence ID" value="CAL5138422.1"/>
    <property type="molecule type" value="Genomic_DNA"/>
</dbReference>
<sequence length="305" mass="35748">MILRSVLFIFWGFYCYLIRPIVKHVLRRITSKCELLRLTSTHARGAALTSAVEHSMKLSRSPSVRRCLEWSGEFDYDKRIQDIVSVKGINPEFRTKFSSDMEYCLKQIHSYAKVVFDAEVLKSTRFDLKRSDHCALLDQLWSSLGADYTDGTKERKWSLLGFQSNDPSTDFRGMGLLSLGNMIYFSCKYTDLARSCLSASNHPERWYPFSVVGINLTEMMYVFLKNGDLKNQLYNMNPEPTLKDFQETYSFIFAAFHNFWMASPKDIMQFNVYREQFRRGLERRLRSTDCKLAFSLLDQKYSHKQ</sequence>
<dbReference type="GO" id="GO:0005096">
    <property type="term" value="F:GTPase activator activity"/>
    <property type="evidence" value="ECO:0007669"/>
    <property type="project" value="TreeGrafter"/>
</dbReference>
<evidence type="ECO:0000313" key="3">
    <source>
        <dbReference type="Proteomes" id="UP001497525"/>
    </source>
</evidence>
<dbReference type="PANTHER" id="PTHR12771:SF51">
    <property type="entry name" value="LD01482P"/>
    <property type="match status" value="1"/>
</dbReference>
<dbReference type="PANTHER" id="PTHR12771">
    <property type="entry name" value="ENGULFMENT AND CELL MOTILITY"/>
    <property type="match status" value="1"/>
</dbReference>
<dbReference type="PROSITE" id="PS51335">
    <property type="entry name" value="ELMO"/>
    <property type="match status" value="1"/>
</dbReference>
<accession>A0AAV2TPL5</accession>
<feature type="domain" description="ELMO" evidence="1">
    <location>
        <begin position="132"/>
        <end position="285"/>
    </location>
</feature>
<organism evidence="2 3">
    <name type="scientific">Calicophoron daubneyi</name>
    <name type="common">Rumen fluke</name>
    <name type="synonym">Paramphistomum daubneyi</name>
    <dbReference type="NCBI Taxonomy" id="300641"/>
    <lineage>
        <taxon>Eukaryota</taxon>
        <taxon>Metazoa</taxon>
        <taxon>Spiralia</taxon>
        <taxon>Lophotrochozoa</taxon>
        <taxon>Platyhelminthes</taxon>
        <taxon>Trematoda</taxon>
        <taxon>Digenea</taxon>
        <taxon>Plagiorchiida</taxon>
        <taxon>Pronocephalata</taxon>
        <taxon>Paramphistomoidea</taxon>
        <taxon>Paramphistomidae</taxon>
        <taxon>Calicophoron</taxon>
    </lineage>
</organism>
<gene>
    <name evidence="2" type="ORF">CDAUBV1_LOCUS13244</name>
</gene>
<comment type="caution">
    <text evidence="2">The sequence shown here is derived from an EMBL/GenBank/DDBJ whole genome shotgun (WGS) entry which is preliminary data.</text>
</comment>
<name>A0AAV2TPL5_CALDB</name>
<proteinExistence type="predicted"/>
<dbReference type="Proteomes" id="UP001497525">
    <property type="component" value="Unassembled WGS sequence"/>
</dbReference>